<feature type="compositionally biased region" description="Basic and acidic residues" evidence="1">
    <location>
        <begin position="326"/>
        <end position="338"/>
    </location>
</feature>
<gene>
    <name evidence="2" type="ORF">QN277_028105</name>
</gene>
<comment type="caution">
    <text evidence="2">The sequence shown here is derived from an EMBL/GenBank/DDBJ whole genome shotgun (WGS) entry which is preliminary data.</text>
</comment>
<name>A0AAE1J2C7_9FABA</name>
<accession>A0AAE1J2C7</accession>
<dbReference type="Proteomes" id="UP001293593">
    <property type="component" value="Unassembled WGS sequence"/>
</dbReference>
<evidence type="ECO:0000256" key="1">
    <source>
        <dbReference type="SAM" id="MobiDB-lite"/>
    </source>
</evidence>
<organism evidence="2 3">
    <name type="scientific">Acacia crassicarpa</name>
    <name type="common">northern wattle</name>
    <dbReference type="NCBI Taxonomy" id="499986"/>
    <lineage>
        <taxon>Eukaryota</taxon>
        <taxon>Viridiplantae</taxon>
        <taxon>Streptophyta</taxon>
        <taxon>Embryophyta</taxon>
        <taxon>Tracheophyta</taxon>
        <taxon>Spermatophyta</taxon>
        <taxon>Magnoliopsida</taxon>
        <taxon>eudicotyledons</taxon>
        <taxon>Gunneridae</taxon>
        <taxon>Pentapetalae</taxon>
        <taxon>rosids</taxon>
        <taxon>fabids</taxon>
        <taxon>Fabales</taxon>
        <taxon>Fabaceae</taxon>
        <taxon>Caesalpinioideae</taxon>
        <taxon>mimosoid clade</taxon>
        <taxon>Acacieae</taxon>
        <taxon>Acacia</taxon>
    </lineage>
</organism>
<protein>
    <submittedName>
        <fullName evidence="2">Uncharacterized protein</fullName>
    </submittedName>
</protein>
<dbReference type="AlphaFoldDB" id="A0AAE1J2C7"/>
<feature type="compositionally biased region" description="Polar residues" evidence="1">
    <location>
        <begin position="175"/>
        <end position="194"/>
    </location>
</feature>
<feature type="region of interest" description="Disordered" evidence="1">
    <location>
        <begin position="43"/>
        <end position="71"/>
    </location>
</feature>
<dbReference type="PANTHER" id="PTHR36368">
    <property type="entry name" value="ATP-DEPENDENT CASEINOLYTIC PROTEASE/CROTONASE FAMILY PROTEIN"/>
    <property type="match status" value="1"/>
</dbReference>
<reference evidence="2" key="1">
    <citation type="submission" date="2023-10" db="EMBL/GenBank/DDBJ databases">
        <title>Chromosome-level genome of the transformable northern wattle, Acacia crassicarpa.</title>
        <authorList>
            <person name="Massaro I."/>
            <person name="Sinha N.R."/>
            <person name="Poethig S."/>
            <person name="Leichty A.R."/>
        </authorList>
    </citation>
    <scope>NUCLEOTIDE SEQUENCE</scope>
    <source>
        <strain evidence="2">Acra3RX</strain>
        <tissue evidence="2">Leaf</tissue>
    </source>
</reference>
<proteinExistence type="predicted"/>
<dbReference type="PANTHER" id="PTHR36368:SF1">
    <property type="entry name" value="ATP-DEPENDENT CASEINOLYTIC PROTEASE_CROTONASE FAMILY PROTEIN"/>
    <property type="match status" value="1"/>
</dbReference>
<feature type="compositionally biased region" description="Basic and acidic residues" evidence="1">
    <location>
        <begin position="347"/>
        <end position="362"/>
    </location>
</feature>
<keyword evidence="3" id="KW-1185">Reference proteome</keyword>
<feature type="compositionally biased region" description="Basic and acidic residues" evidence="1">
    <location>
        <begin position="53"/>
        <end position="70"/>
    </location>
</feature>
<dbReference type="EMBL" id="JAWXYG010000009">
    <property type="protein sequence ID" value="KAK4262557.1"/>
    <property type="molecule type" value="Genomic_DNA"/>
</dbReference>
<sequence>MDSFPNLPHRNSQDPTASFSLSLPSEPPDVGNWFSSYQYKSPDPDSNVNFEDSDFKGCESEKDEEREKQEVNCPIIRSGDEADTKEKLLRTCYGDDKHNEDQSLAKPKDLDTFSSHSVLLSEPPDIRNWFSSYVYESGTSSQFEDSVSSKENGCEIQGKDEHKVSRVNVVAGEPSTHNSFSNTSTRANQLSSRGDGSVEMKEKVSFASTSQLKKVLQPCRQQDRPCQLNVKESMSSSHGGGGCKREHTLTLGMDRNCTRPPDSANKTDMKETTSKAMIQNENRGSSATTPAKVFSEWKTTRLREKENIDMMSMNDFVTARKNRNGGTKDENCGNKTQEKSSPGLKNGGRDSKACKKEGDMKRKALAEVTNIERCDAMEITGKWKCPRKGKPYVGPPLKQLRLEQWVHKN</sequence>
<feature type="region of interest" description="Disordered" evidence="1">
    <location>
        <begin position="1"/>
        <end position="25"/>
    </location>
</feature>
<evidence type="ECO:0000313" key="3">
    <source>
        <dbReference type="Proteomes" id="UP001293593"/>
    </source>
</evidence>
<feature type="region of interest" description="Disordered" evidence="1">
    <location>
        <begin position="173"/>
        <end position="198"/>
    </location>
</feature>
<evidence type="ECO:0000313" key="2">
    <source>
        <dbReference type="EMBL" id="KAK4262557.1"/>
    </source>
</evidence>
<feature type="region of interest" description="Disordered" evidence="1">
    <location>
        <begin position="319"/>
        <end position="362"/>
    </location>
</feature>
<feature type="compositionally biased region" description="Polar residues" evidence="1">
    <location>
        <begin position="9"/>
        <end position="23"/>
    </location>
</feature>